<reference evidence="3" key="1">
    <citation type="submission" date="2009-08" db="EMBL/GenBank/DDBJ databases">
        <authorList>
            <person name="Cheung F."/>
            <person name="Xiao Y."/>
            <person name="Chan A."/>
            <person name="Moskal W."/>
            <person name="Town C.D."/>
        </authorList>
    </citation>
    <scope>NUCLEOTIDE SEQUENCE</scope>
</reference>
<name>C6SVX6_SOYBN</name>
<sequence length="142" mass="16594">MKELAMKKKHRVISDSTPSYAPDPSKSHYTEQFGSLAFHVFLEFHFCTRCLIMILCIASPVLLCFLPYYFFLLTSPSHFPQISLSSYSSSFPVYSPLNICKSEEFVCWSGKNWNLGEFGKAGKSFAQRMQGKEQWWRRPWLW</sequence>
<accession>C6SVX6</accession>
<keyword evidence="2" id="KW-0812">Transmembrane</keyword>
<feature type="region of interest" description="Disordered" evidence="1">
    <location>
        <begin position="1"/>
        <end position="23"/>
    </location>
</feature>
<dbReference type="AlphaFoldDB" id="C6SVX6"/>
<keyword evidence="2" id="KW-0472">Membrane</keyword>
<protein>
    <submittedName>
        <fullName evidence="3">Uncharacterized protein</fullName>
    </submittedName>
</protein>
<organism evidence="3">
    <name type="scientific">Glycine max</name>
    <name type="common">Soybean</name>
    <name type="synonym">Glycine hispida</name>
    <dbReference type="NCBI Taxonomy" id="3847"/>
    <lineage>
        <taxon>Eukaryota</taxon>
        <taxon>Viridiplantae</taxon>
        <taxon>Streptophyta</taxon>
        <taxon>Embryophyta</taxon>
        <taxon>Tracheophyta</taxon>
        <taxon>Spermatophyta</taxon>
        <taxon>Magnoliopsida</taxon>
        <taxon>eudicotyledons</taxon>
        <taxon>Gunneridae</taxon>
        <taxon>Pentapetalae</taxon>
        <taxon>rosids</taxon>
        <taxon>fabids</taxon>
        <taxon>Fabales</taxon>
        <taxon>Fabaceae</taxon>
        <taxon>Papilionoideae</taxon>
        <taxon>50 kb inversion clade</taxon>
        <taxon>NPAAA clade</taxon>
        <taxon>indigoferoid/millettioid clade</taxon>
        <taxon>Phaseoleae</taxon>
        <taxon>Glycine</taxon>
        <taxon>Glycine subgen. Soja</taxon>
    </lineage>
</organism>
<proteinExistence type="evidence at transcript level"/>
<feature type="transmembrane region" description="Helical" evidence="2">
    <location>
        <begin position="50"/>
        <end position="71"/>
    </location>
</feature>
<evidence type="ECO:0000256" key="1">
    <source>
        <dbReference type="SAM" id="MobiDB-lite"/>
    </source>
</evidence>
<evidence type="ECO:0000256" key="2">
    <source>
        <dbReference type="SAM" id="Phobius"/>
    </source>
</evidence>
<keyword evidence="2" id="KW-1133">Transmembrane helix</keyword>
<dbReference type="EMBL" id="BT089319">
    <property type="protein sequence ID" value="ACU13399.1"/>
    <property type="molecule type" value="mRNA"/>
</dbReference>
<evidence type="ECO:0000313" key="3">
    <source>
        <dbReference type="EMBL" id="ACU13399.1"/>
    </source>
</evidence>